<sequence length="57" mass="5938">MLPPSPVLSEALQVCHPHAAGIDIGEAEHWVAVPPGRDPQPVRRFGTCTAALAALAD</sequence>
<feature type="non-terminal residue" evidence="1">
    <location>
        <position position="57"/>
    </location>
</feature>
<reference evidence="1" key="1">
    <citation type="submission" date="2019-03" db="EMBL/GenBank/DDBJ databases">
        <title>Lake Tanganyika Metagenome-Assembled Genomes (MAGs).</title>
        <authorList>
            <person name="Tran P."/>
        </authorList>
    </citation>
    <scope>NUCLEOTIDE SEQUENCE</scope>
    <source>
        <strain evidence="1">K_DeepCast_65m_m2_066</strain>
    </source>
</reference>
<name>A0A937VZS3_UNCTE</name>
<accession>A0A937VZS3</accession>
<gene>
    <name evidence="1" type="ORF">FJZ47_10285</name>
</gene>
<proteinExistence type="predicted"/>
<dbReference type="Proteomes" id="UP000712673">
    <property type="component" value="Unassembled WGS sequence"/>
</dbReference>
<dbReference type="EMBL" id="VGLS01000272">
    <property type="protein sequence ID" value="MBM3224178.1"/>
    <property type="molecule type" value="Genomic_DNA"/>
</dbReference>
<protein>
    <submittedName>
        <fullName evidence="1">IS110 family transposase</fullName>
    </submittedName>
</protein>
<comment type="caution">
    <text evidence="1">The sequence shown here is derived from an EMBL/GenBank/DDBJ whole genome shotgun (WGS) entry which is preliminary data.</text>
</comment>
<evidence type="ECO:0000313" key="2">
    <source>
        <dbReference type="Proteomes" id="UP000712673"/>
    </source>
</evidence>
<dbReference type="AlphaFoldDB" id="A0A937VZS3"/>
<organism evidence="1 2">
    <name type="scientific">Tectimicrobiota bacterium</name>
    <dbReference type="NCBI Taxonomy" id="2528274"/>
    <lineage>
        <taxon>Bacteria</taxon>
        <taxon>Pseudomonadati</taxon>
        <taxon>Nitrospinota/Tectimicrobiota group</taxon>
        <taxon>Candidatus Tectimicrobiota</taxon>
    </lineage>
</organism>
<evidence type="ECO:0000313" key="1">
    <source>
        <dbReference type="EMBL" id="MBM3224178.1"/>
    </source>
</evidence>